<evidence type="ECO:0000313" key="3">
    <source>
        <dbReference type="Proteomes" id="UP000215914"/>
    </source>
</evidence>
<organism evidence="2 3">
    <name type="scientific">Helianthus annuus</name>
    <name type="common">Common sunflower</name>
    <dbReference type="NCBI Taxonomy" id="4232"/>
    <lineage>
        <taxon>Eukaryota</taxon>
        <taxon>Viridiplantae</taxon>
        <taxon>Streptophyta</taxon>
        <taxon>Embryophyta</taxon>
        <taxon>Tracheophyta</taxon>
        <taxon>Spermatophyta</taxon>
        <taxon>Magnoliopsida</taxon>
        <taxon>eudicotyledons</taxon>
        <taxon>Gunneridae</taxon>
        <taxon>Pentapetalae</taxon>
        <taxon>asterids</taxon>
        <taxon>campanulids</taxon>
        <taxon>Asterales</taxon>
        <taxon>Asteraceae</taxon>
        <taxon>Asteroideae</taxon>
        <taxon>Heliantheae alliance</taxon>
        <taxon>Heliantheae</taxon>
        <taxon>Helianthus</taxon>
    </lineage>
</organism>
<reference evidence="1 3" key="1">
    <citation type="journal article" date="2017" name="Nature">
        <title>The sunflower genome provides insights into oil metabolism, flowering and Asterid evolution.</title>
        <authorList>
            <person name="Badouin H."/>
            <person name="Gouzy J."/>
            <person name="Grassa C.J."/>
            <person name="Murat F."/>
            <person name="Staton S.E."/>
            <person name="Cottret L."/>
            <person name="Lelandais-Briere C."/>
            <person name="Owens G.L."/>
            <person name="Carrere S."/>
            <person name="Mayjonade B."/>
            <person name="Legrand L."/>
            <person name="Gill N."/>
            <person name="Kane N.C."/>
            <person name="Bowers J.E."/>
            <person name="Hubner S."/>
            <person name="Bellec A."/>
            <person name="Berard A."/>
            <person name="Berges H."/>
            <person name="Blanchet N."/>
            <person name="Boniface M.C."/>
            <person name="Brunel D."/>
            <person name="Catrice O."/>
            <person name="Chaidir N."/>
            <person name="Claudel C."/>
            <person name="Donnadieu C."/>
            <person name="Faraut T."/>
            <person name="Fievet G."/>
            <person name="Helmstetter N."/>
            <person name="King M."/>
            <person name="Knapp S.J."/>
            <person name="Lai Z."/>
            <person name="Le Paslier M.C."/>
            <person name="Lippi Y."/>
            <person name="Lorenzon L."/>
            <person name="Mandel J.R."/>
            <person name="Marage G."/>
            <person name="Marchand G."/>
            <person name="Marquand E."/>
            <person name="Bret-Mestries E."/>
            <person name="Morien E."/>
            <person name="Nambeesan S."/>
            <person name="Nguyen T."/>
            <person name="Pegot-Espagnet P."/>
            <person name="Pouilly N."/>
            <person name="Raftis F."/>
            <person name="Sallet E."/>
            <person name="Schiex T."/>
            <person name="Thomas J."/>
            <person name="Vandecasteele C."/>
            <person name="Vares D."/>
            <person name="Vear F."/>
            <person name="Vautrin S."/>
            <person name="Crespi M."/>
            <person name="Mangin B."/>
            <person name="Burke J.M."/>
            <person name="Salse J."/>
            <person name="Munos S."/>
            <person name="Vincourt P."/>
            <person name="Rieseberg L.H."/>
            <person name="Langlade N.B."/>
        </authorList>
    </citation>
    <scope>NUCLEOTIDE SEQUENCE [LARGE SCALE GENOMIC DNA]</scope>
    <source>
        <strain evidence="3">cv. SF193</strain>
        <tissue evidence="1">Leaves</tissue>
    </source>
</reference>
<reference evidence="2" key="2">
    <citation type="submission" date="2017-02" db="EMBL/GenBank/DDBJ databases">
        <title>Sunflower complete genome.</title>
        <authorList>
            <person name="Langlade N."/>
            <person name="Munos S."/>
        </authorList>
    </citation>
    <scope>NUCLEOTIDE SEQUENCE [LARGE SCALE GENOMIC DNA]</scope>
    <source>
        <tissue evidence="2">Leaves</tissue>
    </source>
</reference>
<proteinExistence type="predicted"/>
<keyword evidence="3" id="KW-1185">Reference proteome</keyword>
<dbReference type="EMBL" id="MNCJ02000330">
    <property type="protein sequence ID" value="KAF5764775.1"/>
    <property type="molecule type" value="Genomic_DNA"/>
</dbReference>
<accession>A0A251TX01</accession>
<protein>
    <submittedName>
        <fullName evidence="2">Uncharacterized protein</fullName>
    </submittedName>
</protein>
<gene>
    <name evidence="2" type="ORF">HannXRQ_Chr09g0258631</name>
    <name evidence="1" type="ORF">HanXRQr2_Chr15g0695931</name>
</gene>
<dbReference type="InParanoid" id="A0A251TX01"/>
<evidence type="ECO:0000313" key="1">
    <source>
        <dbReference type="EMBL" id="KAF5764775.1"/>
    </source>
</evidence>
<dbReference type="EMBL" id="CM007898">
    <property type="protein sequence ID" value="OTG15273.1"/>
    <property type="molecule type" value="Genomic_DNA"/>
</dbReference>
<name>A0A251TX01_HELAN</name>
<sequence>MIQSTLFSPTRSIISPHSATLHIPPPSPLTFATVHRHSLTLISQFSSSYLPNHLLQPAVNHYTPPSPLRLHD</sequence>
<dbReference type="Gramene" id="mRNA:HanXRQr2_Chr15g0695931">
    <property type="protein sequence ID" value="CDS:HanXRQr2_Chr15g0695931.1"/>
    <property type="gene ID" value="HanXRQr2_Chr15g0695931"/>
</dbReference>
<reference evidence="1" key="3">
    <citation type="submission" date="2020-06" db="EMBL/GenBank/DDBJ databases">
        <title>Helianthus annuus Genome sequencing and assembly Release 2.</title>
        <authorList>
            <person name="Gouzy J."/>
            <person name="Langlade N."/>
            <person name="Munos S."/>
        </authorList>
    </citation>
    <scope>NUCLEOTIDE SEQUENCE</scope>
    <source>
        <tissue evidence="1">Leaves</tissue>
    </source>
</reference>
<evidence type="ECO:0000313" key="2">
    <source>
        <dbReference type="EMBL" id="OTG15273.1"/>
    </source>
</evidence>
<dbReference type="AlphaFoldDB" id="A0A251TX01"/>
<dbReference type="Proteomes" id="UP000215914">
    <property type="component" value="Chromosome 9"/>
</dbReference>